<keyword evidence="2" id="KW-1185">Reference proteome</keyword>
<evidence type="ECO:0000313" key="1">
    <source>
        <dbReference type="EMBL" id="KAL3510072.1"/>
    </source>
</evidence>
<dbReference type="EMBL" id="JBJUIK010000012">
    <property type="protein sequence ID" value="KAL3510072.1"/>
    <property type="molecule type" value="Genomic_DNA"/>
</dbReference>
<evidence type="ECO:0000313" key="2">
    <source>
        <dbReference type="Proteomes" id="UP001630127"/>
    </source>
</evidence>
<dbReference type="AlphaFoldDB" id="A0ABD2YRS4"/>
<evidence type="ECO:0008006" key="3">
    <source>
        <dbReference type="Google" id="ProtNLM"/>
    </source>
</evidence>
<sequence>MKIFVQSIDIDLWYIIFEGPFEANIFDENTHRLRSKTRFELNAQDKVNLSLNAKAINILYNALDADEISKVKGCKSAKEIWDKLKEIHEGSEDIREQKKSLFVAKYESFKMEPHENIDKIYCRFNDMVKDLEGLGKEYSLGEKNRKF</sequence>
<dbReference type="PANTHER" id="PTHR34676:SF17">
    <property type="entry name" value="OS06G0684500 PROTEIN"/>
    <property type="match status" value="1"/>
</dbReference>
<organism evidence="1 2">
    <name type="scientific">Cinchona calisaya</name>
    <dbReference type="NCBI Taxonomy" id="153742"/>
    <lineage>
        <taxon>Eukaryota</taxon>
        <taxon>Viridiplantae</taxon>
        <taxon>Streptophyta</taxon>
        <taxon>Embryophyta</taxon>
        <taxon>Tracheophyta</taxon>
        <taxon>Spermatophyta</taxon>
        <taxon>Magnoliopsida</taxon>
        <taxon>eudicotyledons</taxon>
        <taxon>Gunneridae</taxon>
        <taxon>Pentapetalae</taxon>
        <taxon>asterids</taxon>
        <taxon>lamiids</taxon>
        <taxon>Gentianales</taxon>
        <taxon>Rubiaceae</taxon>
        <taxon>Cinchonoideae</taxon>
        <taxon>Cinchoneae</taxon>
        <taxon>Cinchona</taxon>
    </lineage>
</organism>
<proteinExistence type="predicted"/>
<comment type="caution">
    <text evidence="1">The sequence shown here is derived from an EMBL/GenBank/DDBJ whole genome shotgun (WGS) entry which is preliminary data.</text>
</comment>
<name>A0ABD2YRS4_9GENT</name>
<dbReference type="Proteomes" id="UP001630127">
    <property type="component" value="Unassembled WGS sequence"/>
</dbReference>
<protein>
    <recommendedName>
        <fullName evidence="3">UBN2 domain-containing protein</fullName>
    </recommendedName>
</protein>
<gene>
    <name evidence="1" type="ORF">ACH5RR_029473</name>
</gene>
<reference evidence="1 2" key="1">
    <citation type="submission" date="2024-11" db="EMBL/GenBank/DDBJ databases">
        <title>A near-complete genome assembly of Cinchona calisaya.</title>
        <authorList>
            <person name="Lian D.C."/>
            <person name="Zhao X.W."/>
            <person name="Wei L."/>
        </authorList>
    </citation>
    <scope>NUCLEOTIDE SEQUENCE [LARGE SCALE GENOMIC DNA]</scope>
    <source>
        <tissue evidence="1">Nenye</tissue>
    </source>
</reference>
<dbReference type="PANTHER" id="PTHR34676">
    <property type="entry name" value="DUF4219 DOMAIN-CONTAINING PROTEIN-RELATED"/>
    <property type="match status" value="1"/>
</dbReference>
<accession>A0ABD2YRS4</accession>
<dbReference type="Pfam" id="PF14223">
    <property type="entry name" value="Retrotran_gag_2"/>
    <property type="match status" value="1"/>
</dbReference>